<dbReference type="Proteomes" id="UP001652663">
    <property type="component" value="Chromosome X"/>
</dbReference>
<dbReference type="GeneID" id="139181686"/>
<sequence length="183" mass="20495">MRTAVGFVKMQPPCESPALAGVAAADGALRRSPSPCEPEREQMVPPRPRMWDLQALLTLRRKRRAAGGRGSGRVKMPSQASRRVFSPLATKQAPSASGHRSACSHFLLRDSTHTGLIFVTSEASCSTEKRKDHRIKWTCSYSLSQNRKTLHLELVKYKHSVMINVIDIVRYWNALSSIKRNNI</sequence>
<name>A0ABM4S0Q9_BOSIN</name>
<organism evidence="1 2">
    <name type="scientific">Bos indicus</name>
    <name type="common">Zebu</name>
    <dbReference type="NCBI Taxonomy" id="9915"/>
    <lineage>
        <taxon>Eukaryota</taxon>
        <taxon>Metazoa</taxon>
        <taxon>Chordata</taxon>
        <taxon>Craniata</taxon>
        <taxon>Vertebrata</taxon>
        <taxon>Euteleostomi</taxon>
        <taxon>Mammalia</taxon>
        <taxon>Eutheria</taxon>
        <taxon>Laurasiatheria</taxon>
        <taxon>Artiodactyla</taxon>
        <taxon>Ruminantia</taxon>
        <taxon>Pecora</taxon>
        <taxon>Bovidae</taxon>
        <taxon>Bovinae</taxon>
        <taxon>Bos</taxon>
    </lineage>
</organism>
<protein>
    <submittedName>
        <fullName evidence="2">Uncharacterized protein isoform X2</fullName>
    </submittedName>
</protein>
<dbReference type="RefSeq" id="XP_070641392.1">
    <property type="nucleotide sequence ID" value="XM_070785291.1"/>
</dbReference>
<evidence type="ECO:0000313" key="1">
    <source>
        <dbReference type="Proteomes" id="UP001652663"/>
    </source>
</evidence>
<evidence type="ECO:0000313" key="2">
    <source>
        <dbReference type="RefSeq" id="XP_070641392.1"/>
    </source>
</evidence>
<proteinExistence type="predicted"/>
<keyword evidence="1" id="KW-1185">Reference proteome</keyword>
<accession>A0ABM4S0Q9</accession>
<gene>
    <name evidence="2" type="primary">LOC139181686</name>
</gene>
<reference evidence="2" key="1">
    <citation type="submission" date="2025-08" db="UniProtKB">
        <authorList>
            <consortium name="RefSeq"/>
        </authorList>
    </citation>
    <scope>IDENTIFICATION</scope>
    <source>
        <tissue evidence="2">Blood</tissue>
    </source>
</reference>